<sequence length="65" mass="7284">MRLAEWLGVLRDELGAPVYYADFADGEVRAASPCRWVSARLAPAADLLRERIERALTTQAFTIFS</sequence>
<dbReference type="RefSeq" id="WP_358474404.1">
    <property type="nucleotide sequence ID" value="NZ_JBEZAE010000004.1"/>
</dbReference>
<gene>
    <name evidence="1" type="ORF">AB0A88_09575</name>
</gene>
<dbReference type="Proteomes" id="UP001551329">
    <property type="component" value="Unassembled WGS sequence"/>
</dbReference>
<evidence type="ECO:0000313" key="2">
    <source>
        <dbReference type="Proteomes" id="UP001551329"/>
    </source>
</evidence>
<comment type="caution">
    <text evidence="1">The sequence shown here is derived from an EMBL/GenBank/DDBJ whole genome shotgun (WGS) entry which is preliminary data.</text>
</comment>
<reference evidence="1 2" key="1">
    <citation type="submission" date="2024-06" db="EMBL/GenBank/DDBJ databases">
        <title>The Natural Products Discovery Center: Release of the First 8490 Sequenced Strains for Exploring Actinobacteria Biosynthetic Diversity.</title>
        <authorList>
            <person name="Kalkreuter E."/>
            <person name="Kautsar S.A."/>
            <person name="Yang D."/>
            <person name="Bader C.D."/>
            <person name="Teijaro C.N."/>
            <person name="Fluegel L."/>
            <person name="Davis C.M."/>
            <person name="Simpson J.R."/>
            <person name="Lauterbach L."/>
            <person name="Steele A.D."/>
            <person name="Gui C."/>
            <person name="Meng S."/>
            <person name="Li G."/>
            <person name="Viehrig K."/>
            <person name="Ye F."/>
            <person name="Su P."/>
            <person name="Kiefer A.F."/>
            <person name="Nichols A."/>
            <person name="Cepeda A.J."/>
            <person name="Yan W."/>
            <person name="Fan B."/>
            <person name="Jiang Y."/>
            <person name="Adhikari A."/>
            <person name="Zheng C.-J."/>
            <person name="Schuster L."/>
            <person name="Cowan T.M."/>
            <person name="Smanski M.J."/>
            <person name="Chevrette M.G."/>
            <person name="De Carvalho L.P.S."/>
            <person name="Shen B."/>
        </authorList>
    </citation>
    <scope>NUCLEOTIDE SEQUENCE [LARGE SCALE GENOMIC DNA]</scope>
    <source>
        <strain evidence="1 2">NPDC045974</strain>
    </source>
</reference>
<accession>A0ABV3C6K7</accession>
<proteinExistence type="predicted"/>
<evidence type="ECO:0000313" key="1">
    <source>
        <dbReference type="EMBL" id="MEU7070381.1"/>
    </source>
</evidence>
<keyword evidence="2" id="KW-1185">Reference proteome</keyword>
<name>A0ABV3C6K7_9ACTN</name>
<dbReference type="EMBL" id="JBEZAE010000004">
    <property type="protein sequence ID" value="MEU7070381.1"/>
    <property type="molecule type" value="Genomic_DNA"/>
</dbReference>
<protein>
    <submittedName>
        <fullName evidence="1">Uncharacterized protein</fullName>
    </submittedName>
</protein>
<organism evidence="1 2">
    <name type="scientific">Streptomyces narbonensis</name>
    <dbReference type="NCBI Taxonomy" id="67333"/>
    <lineage>
        <taxon>Bacteria</taxon>
        <taxon>Bacillati</taxon>
        <taxon>Actinomycetota</taxon>
        <taxon>Actinomycetes</taxon>
        <taxon>Kitasatosporales</taxon>
        <taxon>Streptomycetaceae</taxon>
        <taxon>Streptomyces</taxon>
    </lineage>
</organism>